<gene>
    <name evidence="1" type="ORF">DFH08DRAFT_951110</name>
</gene>
<organism evidence="1 2">
    <name type="scientific">Mycena albidolilacea</name>
    <dbReference type="NCBI Taxonomy" id="1033008"/>
    <lineage>
        <taxon>Eukaryota</taxon>
        <taxon>Fungi</taxon>
        <taxon>Dikarya</taxon>
        <taxon>Basidiomycota</taxon>
        <taxon>Agaricomycotina</taxon>
        <taxon>Agaricomycetes</taxon>
        <taxon>Agaricomycetidae</taxon>
        <taxon>Agaricales</taxon>
        <taxon>Marasmiineae</taxon>
        <taxon>Mycenaceae</taxon>
        <taxon>Mycena</taxon>
    </lineage>
</organism>
<dbReference type="AlphaFoldDB" id="A0AAD7AMJ4"/>
<dbReference type="Proteomes" id="UP001218218">
    <property type="component" value="Unassembled WGS sequence"/>
</dbReference>
<proteinExistence type="predicted"/>
<protein>
    <submittedName>
        <fullName evidence="1">Uncharacterized protein</fullName>
    </submittedName>
</protein>
<keyword evidence="2" id="KW-1185">Reference proteome</keyword>
<dbReference type="EMBL" id="JARIHO010000004">
    <property type="protein sequence ID" value="KAJ7362885.1"/>
    <property type="molecule type" value="Genomic_DNA"/>
</dbReference>
<sequence>MSMVNQSKLITILSDIHYHLLSILPNFSDLGAAILTHRCFHDTYKTQRKTVLHDVARNMLGCLFDEALLLARAQEAAYGLGDPCSDDLTTNTVFLVVNNDYILRSLEVVVFGLLKSDEKKFDIYDSESLARFAEEPFTIEASPTEAIRFRGAGYRFWRFVLEPQRKKKEGKTFRDNIEVSGDFLKTFPPSRLLELNHFVHGISNLIYAMSRRPQESDGDWDFVSTVLSTGPENILRLWDALQDGDSEFEDDLNEAGGGFTYEMKEGFFSYPYGEAAESKKLNDIPGLRALEPIFDGDNAKMREILEQFAKQMGTGERS</sequence>
<accession>A0AAD7AMJ4</accession>
<comment type="caution">
    <text evidence="1">The sequence shown here is derived from an EMBL/GenBank/DDBJ whole genome shotgun (WGS) entry which is preliminary data.</text>
</comment>
<reference evidence="1" key="1">
    <citation type="submission" date="2023-03" db="EMBL/GenBank/DDBJ databases">
        <title>Massive genome expansion in bonnet fungi (Mycena s.s.) driven by repeated elements and novel gene families across ecological guilds.</title>
        <authorList>
            <consortium name="Lawrence Berkeley National Laboratory"/>
            <person name="Harder C.B."/>
            <person name="Miyauchi S."/>
            <person name="Viragh M."/>
            <person name="Kuo A."/>
            <person name="Thoen E."/>
            <person name="Andreopoulos B."/>
            <person name="Lu D."/>
            <person name="Skrede I."/>
            <person name="Drula E."/>
            <person name="Henrissat B."/>
            <person name="Morin E."/>
            <person name="Kohler A."/>
            <person name="Barry K."/>
            <person name="LaButti K."/>
            <person name="Morin E."/>
            <person name="Salamov A."/>
            <person name="Lipzen A."/>
            <person name="Mereny Z."/>
            <person name="Hegedus B."/>
            <person name="Baldrian P."/>
            <person name="Stursova M."/>
            <person name="Weitz H."/>
            <person name="Taylor A."/>
            <person name="Grigoriev I.V."/>
            <person name="Nagy L.G."/>
            <person name="Martin F."/>
            <person name="Kauserud H."/>
        </authorList>
    </citation>
    <scope>NUCLEOTIDE SEQUENCE</scope>
    <source>
        <strain evidence="1">CBHHK002</strain>
    </source>
</reference>
<evidence type="ECO:0000313" key="1">
    <source>
        <dbReference type="EMBL" id="KAJ7362885.1"/>
    </source>
</evidence>
<evidence type="ECO:0000313" key="2">
    <source>
        <dbReference type="Proteomes" id="UP001218218"/>
    </source>
</evidence>
<name>A0AAD7AMJ4_9AGAR</name>